<evidence type="ECO:0000256" key="4">
    <source>
        <dbReference type="ARBA" id="ARBA00022989"/>
    </source>
</evidence>
<feature type="transmembrane region" description="Helical" evidence="6">
    <location>
        <begin position="216"/>
        <end position="239"/>
    </location>
</feature>
<dbReference type="Pfam" id="PF03092">
    <property type="entry name" value="BT1"/>
    <property type="match status" value="1"/>
</dbReference>
<keyword evidence="8" id="KW-1185">Reference proteome</keyword>
<comment type="subcellular location">
    <subcellularLocation>
        <location evidence="1">Membrane</location>
        <topology evidence="1">Multi-pass membrane protein</topology>
    </subcellularLocation>
</comment>
<dbReference type="OrthoDB" id="9764193at2"/>
<evidence type="ECO:0000256" key="6">
    <source>
        <dbReference type="SAM" id="Phobius"/>
    </source>
</evidence>
<evidence type="ECO:0000256" key="2">
    <source>
        <dbReference type="ARBA" id="ARBA00022448"/>
    </source>
</evidence>
<dbReference type="AlphaFoldDB" id="A0A6I6IP77"/>
<evidence type="ECO:0000313" key="7">
    <source>
        <dbReference type="EMBL" id="QGX97914.1"/>
    </source>
</evidence>
<gene>
    <name evidence="7" type="ORF">EI983_06335</name>
</gene>
<dbReference type="GO" id="GO:0016020">
    <property type="term" value="C:membrane"/>
    <property type="evidence" value="ECO:0007669"/>
    <property type="project" value="UniProtKB-SubCell"/>
</dbReference>
<feature type="transmembrane region" description="Helical" evidence="6">
    <location>
        <begin position="320"/>
        <end position="337"/>
    </location>
</feature>
<feature type="transmembrane region" description="Helical" evidence="6">
    <location>
        <begin position="512"/>
        <end position="531"/>
    </location>
</feature>
<dbReference type="InterPro" id="IPR039309">
    <property type="entry name" value="BT1"/>
</dbReference>
<keyword evidence="5 6" id="KW-0472">Membrane</keyword>
<dbReference type="PANTHER" id="PTHR31585">
    <property type="entry name" value="FOLATE-BIOPTERIN TRANSPORTER 1, CHLOROPLASTIC"/>
    <property type="match status" value="1"/>
</dbReference>
<feature type="transmembrane region" description="Helical" evidence="6">
    <location>
        <begin position="30"/>
        <end position="50"/>
    </location>
</feature>
<keyword evidence="4 6" id="KW-1133">Transmembrane helix</keyword>
<dbReference type="PANTHER" id="PTHR31585:SF0">
    <property type="entry name" value="FOLATE-BIOPTERIN TRANSPORTER 1, CHLOROPLASTIC"/>
    <property type="match status" value="1"/>
</dbReference>
<feature type="transmembrane region" description="Helical" evidence="6">
    <location>
        <begin position="123"/>
        <end position="140"/>
    </location>
</feature>
<feature type="transmembrane region" description="Helical" evidence="6">
    <location>
        <begin position="295"/>
        <end position="313"/>
    </location>
</feature>
<dbReference type="RefSeq" id="WP_157706549.1">
    <property type="nucleotide sequence ID" value="NZ_CP034348.1"/>
</dbReference>
<evidence type="ECO:0000313" key="8">
    <source>
        <dbReference type="Proteomes" id="UP000428330"/>
    </source>
</evidence>
<evidence type="ECO:0000256" key="1">
    <source>
        <dbReference type="ARBA" id="ARBA00004141"/>
    </source>
</evidence>
<dbReference type="KEGG" id="rom:EI983_06335"/>
<evidence type="ECO:0008006" key="9">
    <source>
        <dbReference type="Google" id="ProtNLM"/>
    </source>
</evidence>
<feature type="transmembrane region" description="Helical" evidence="6">
    <location>
        <begin position="388"/>
        <end position="410"/>
    </location>
</feature>
<feature type="transmembrane region" description="Helical" evidence="6">
    <location>
        <begin position="56"/>
        <end position="74"/>
    </location>
</feature>
<protein>
    <recommendedName>
        <fullName evidence="9">Folate/biopterin family MFS transporter</fullName>
    </recommendedName>
</protein>
<proteinExistence type="predicted"/>
<keyword evidence="3 6" id="KW-0812">Transmembrane</keyword>
<feature type="transmembrane region" description="Helical" evidence="6">
    <location>
        <begin position="178"/>
        <end position="196"/>
    </location>
</feature>
<evidence type="ECO:0000256" key="5">
    <source>
        <dbReference type="ARBA" id="ARBA00023136"/>
    </source>
</evidence>
<feature type="transmembrane region" description="Helical" evidence="6">
    <location>
        <begin position="86"/>
        <end position="111"/>
    </location>
</feature>
<feature type="transmembrane region" description="Helical" evidence="6">
    <location>
        <begin position="357"/>
        <end position="376"/>
    </location>
</feature>
<name>A0A6I6IP77_9RHOB</name>
<feature type="transmembrane region" description="Helical" evidence="6">
    <location>
        <begin position="269"/>
        <end position="289"/>
    </location>
</feature>
<dbReference type="EMBL" id="CP034348">
    <property type="protein sequence ID" value="QGX97914.1"/>
    <property type="molecule type" value="Genomic_DNA"/>
</dbReference>
<evidence type="ECO:0000256" key="3">
    <source>
        <dbReference type="ARBA" id="ARBA00022692"/>
    </source>
</evidence>
<accession>A0A6I6IP77</accession>
<keyword evidence="2" id="KW-0813">Transport</keyword>
<sequence length="540" mass="58857">MRQASVLSRAYDAIVVDLVHQMRWSFLPPLMVYFAFGCSTVTAIVGTFFVKEYLDFSAAYIAGLVFWAGLPWALKMPLGHLVDIIWRWKSLLIYLGAGLVATSIAIMYLVLTRTDAMQAVMPIGSWYILSYILAPCGLVLQDAVADAMSIEAVPVHDEHGRAIPEDDIKNMHTTMQTLGRFALISGTVAVALINIWQFSGIEALPQEDKAQIYARIYGLALIIPVISVSGVWLGGFMALRQRRALRAKGLDPDAIPGFEEAPATKPNPWYFIGGGLFVALTLTVGLTGVPYGQEIIFAGSMAIVLFLMRQLIARLPEAQARMLVGTALIIFVFRATPGVGDGLTWFNIDVLKFDQQFLSVLSLITSVLTLAGMLLLRPLIAHRPIATIIVLLTVAAGLLSLPNIGLYYGIHHWTAAMTGGVVDARFIAILDTAVESPLGQIAMIPMLAWIARNAPVDLKATFFAVMASFTNLALSASALSTKYLNEVFIVTREVRADDVITTPADYTQLGHLLLTVAGVTVIVPLLVVFFVQMSRLRTTD</sequence>
<organism evidence="7 8">
    <name type="scientific">Roseovarius faecimaris</name>
    <dbReference type="NCBI Taxonomy" id="2494550"/>
    <lineage>
        <taxon>Bacteria</taxon>
        <taxon>Pseudomonadati</taxon>
        <taxon>Pseudomonadota</taxon>
        <taxon>Alphaproteobacteria</taxon>
        <taxon>Rhodobacterales</taxon>
        <taxon>Roseobacteraceae</taxon>
        <taxon>Roseovarius</taxon>
    </lineage>
</organism>
<reference evidence="8" key="1">
    <citation type="submission" date="2018-12" db="EMBL/GenBank/DDBJ databases">
        <title>Complete genome sequence of Roseovarius sp. MME-070.</title>
        <authorList>
            <person name="Nam Y.-D."/>
            <person name="Kang J."/>
            <person name="Chung W.-H."/>
            <person name="Park Y.S."/>
        </authorList>
    </citation>
    <scope>NUCLEOTIDE SEQUENCE [LARGE SCALE GENOMIC DNA]</scope>
    <source>
        <strain evidence="8">MME-070</strain>
    </source>
</reference>
<dbReference type="Proteomes" id="UP000428330">
    <property type="component" value="Chromosome"/>
</dbReference>